<comment type="caution">
    <text evidence="1">The sequence shown here is derived from an EMBL/GenBank/DDBJ whole genome shotgun (WGS) entry which is preliminary data.</text>
</comment>
<organism evidence="1 2">
    <name type="scientific">Gottfriedia solisilvae</name>
    <dbReference type="NCBI Taxonomy" id="1516104"/>
    <lineage>
        <taxon>Bacteria</taxon>
        <taxon>Bacillati</taxon>
        <taxon>Bacillota</taxon>
        <taxon>Bacilli</taxon>
        <taxon>Bacillales</taxon>
        <taxon>Bacillaceae</taxon>
        <taxon>Gottfriedia</taxon>
    </lineage>
</organism>
<dbReference type="AlphaFoldDB" id="A0A8J3EXR5"/>
<protein>
    <submittedName>
        <fullName evidence="1">Uncharacterized protein</fullName>
    </submittedName>
</protein>
<evidence type="ECO:0000313" key="2">
    <source>
        <dbReference type="Proteomes" id="UP000626244"/>
    </source>
</evidence>
<keyword evidence="2" id="KW-1185">Reference proteome</keyword>
<gene>
    <name evidence="1" type="ORF">GCM10007380_27160</name>
</gene>
<reference evidence="2" key="1">
    <citation type="journal article" date="2019" name="Int. J. Syst. Evol. Microbiol.">
        <title>The Global Catalogue of Microorganisms (GCM) 10K type strain sequencing project: providing services to taxonomists for standard genome sequencing and annotation.</title>
        <authorList>
            <consortium name="The Broad Institute Genomics Platform"/>
            <consortium name="The Broad Institute Genome Sequencing Center for Infectious Disease"/>
            <person name="Wu L."/>
            <person name="Ma J."/>
        </authorList>
    </citation>
    <scope>NUCLEOTIDE SEQUENCE [LARGE SCALE GENOMIC DNA]</scope>
    <source>
        <strain evidence="2">CGMCC 1.14993</strain>
    </source>
</reference>
<evidence type="ECO:0000313" key="1">
    <source>
        <dbReference type="EMBL" id="GGI15275.1"/>
    </source>
</evidence>
<accession>A0A8J3EXR5</accession>
<sequence>MIQYLRQLFSKEPSDKPSLPIRDTRTLSKKEIEYVVNELSTKQSNYMNEIKSGNIIADEADVQFQQLITNRLTTNLTYRIPSLDIELAYLNAILKGKKNIQVQYHLFHQLKENDTAELTNMIMNQGYSFVPTVGYLKIG</sequence>
<proteinExistence type="predicted"/>
<dbReference type="Proteomes" id="UP000626244">
    <property type="component" value="Unassembled WGS sequence"/>
</dbReference>
<name>A0A8J3EXR5_9BACI</name>
<dbReference type="EMBL" id="BMHB01000001">
    <property type="protein sequence ID" value="GGI15275.1"/>
    <property type="molecule type" value="Genomic_DNA"/>
</dbReference>